<sequence length="74" mass="8465">MLVGNKCDLENEREVNKLEGQAVAKDWDCPFYETSALIGTNVQEAFYSLVREIRKAQTLQTNQENNKKNSCLLI</sequence>
<evidence type="ECO:0008006" key="4">
    <source>
        <dbReference type="Google" id="ProtNLM"/>
    </source>
</evidence>
<evidence type="ECO:0000256" key="1">
    <source>
        <dbReference type="ARBA" id="ARBA00022741"/>
    </source>
</evidence>
<dbReference type="Pfam" id="PF00071">
    <property type="entry name" value="Ras"/>
    <property type="match status" value="1"/>
</dbReference>
<evidence type="ECO:0000256" key="2">
    <source>
        <dbReference type="ARBA" id="ARBA00023134"/>
    </source>
</evidence>
<organism evidence="3">
    <name type="scientific">Arcella intermedia</name>
    <dbReference type="NCBI Taxonomy" id="1963864"/>
    <lineage>
        <taxon>Eukaryota</taxon>
        <taxon>Amoebozoa</taxon>
        <taxon>Tubulinea</taxon>
        <taxon>Elardia</taxon>
        <taxon>Arcellinida</taxon>
        <taxon>Sphaerothecina</taxon>
        <taxon>Arcellidae</taxon>
        <taxon>Arcella</taxon>
    </lineage>
</organism>
<proteinExistence type="predicted"/>
<name>A0A6B2LV01_9EUKA</name>
<dbReference type="SUPFAM" id="SSF52540">
    <property type="entry name" value="P-loop containing nucleoside triphosphate hydrolases"/>
    <property type="match status" value="1"/>
</dbReference>
<dbReference type="PANTHER" id="PTHR24070">
    <property type="entry name" value="RAS, DI-RAS, AND RHEB FAMILY MEMBERS OF SMALL GTPASE SUPERFAMILY"/>
    <property type="match status" value="1"/>
</dbReference>
<dbReference type="SMART" id="SM00173">
    <property type="entry name" value="RAS"/>
    <property type="match status" value="1"/>
</dbReference>
<dbReference type="Gene3D" id="3.40.50.300">
    <property type="entry name" value="P-loop containing nucleotide triphosphate hydrolases"/>
    <property type="match status" value="1"/>
</dbReference>
<reference evidence="3" key="1">
    <citation type="journal article" date="2020" name="J. Eukaryot. Microbiol.">
        <title>De novo Sequencing, Assembly and Annotation of the Transcriptome for the Free-Living Testate Amoeba Arcella intermedia.</title>
        <authorList>
            <person name="Ribeiro G.M."/>
            <person name="Porfirio-Sousa A.L."/>
            <person name="Maurer-Alcala X.X."/>
            <person name="Katz L.A."/>
            <person name="Lahr D.J.G."/>
        </authorList>
    </citation>
    <scope>NUCLEOTIDE SEQUENCE</scope>
</reference>
<dbReference type="GO" id="GO:0016020">
    <property type="term" value="C:membrane"/>
    <property type="evidence" value="ECO:0007669"/>
    <property type="project" value="InterPro"/>
</dbReference>
<dbReference type="GO" id="GO:0007165">
    <property type="term" value="P:signal transduction"/>
    <property type="evidence" value="ECO:0007669"/>
    <property type="project" value="InterPro"/>
</dbReference>
<dbReference type="AlphaFoldDB" id="A0A6B2LV01"/>
<dbReference type="PROSITE" id="PS51419">
    <property type="entry name" value="RAB"/>
    <property type="match status" value="1"/>
</dbReference>
<dbReference type="InterPro" id="IPR020849">
    <property type="entry name" value="Small_GTPase_Ras-type"/>
</dbReference>
<dbReference type="EMBL" id="GIBP01012103">
    <property type="protein sequence ID" value="NDV41072.1"/>
    <property type="molecule type" value="Transcribed_RNA"/>
</dbReference>
<evidence type="ECO:0000313" key="3">
    <source>
        <dbReference type="EMBL" id="NDV41072.1"/>
    </source>
</evidence>
<dbReference type="InterPro" id="IPR001806">
    <property type="entry name" value="Small_GTPase"/>
</dbReference>
<accession>A0A6B2LV01</accession>
<dbReference type="GO" id="GO:0003924">
    <property type="term" value="F:GTPase activity"/>
    <property type="evidence" value="ECO:0007669"/>
    <property type="project" value="InterPro"/>
</dbReference>
<keyword evidence="1" id="KW-0547">Nucleotide-binding</keyword>
<dbReference type="GO" id="GO:0005525">
    <property type="term" value="F:GTP binding"/>
    <property type="evidence" value="ECO:0007669"/>
    <property type="project" value="UniProtKB-KW"/>
</dbReference>
<dbReference type="SMART" id="SM00175">
    <property type="entry name" value="RAB"/>
    <property type="match status" value="1"/>
</dbReference>
<protein>
    <recommendedName>
        <fullName evidence="4">Small monomeric GTPase</fullName>
    </recommendedName>
</protein>
<keyword evidence="2" id="KW-0342">GTP-binding</keyword>
<dbReference type="InterPro" id="IPR027417">
    <property type="entry name" value="P-loop_NTPase"/>
</dbReference>
<dbReference type="PROSITE" id="PS51421">
    <property type="entry name" value="RAS"/>
    <property type="match status" value="1"/>
</dbReference>